<dbReference type="RefSeq" id="WP_046981711.1">
    <property type="nucleotide sequence ID" value="NZ_CP043476.1"/>
</dbReference>
<evidence type="ECO:0000313" key="4">
    <source>
        <dbReference type="EMBL" id="PPU96463.1"/>
    </source>
</evidence>
<dbReference type="AlphaFoldDB" id="A0A2S7ETM8"/>
<evidence type="ECO:0000259" key="3">
    <source>
        <dbReference type="PROSITE" id="PS50206"/>
    </source>
</evidence>
<comment type="caution">
    <text evidence="4">The sequence shown here is derived from an EMBL/GenBank/DDBJ whole genome shotgun (WGS) entry which is preliminary data.</text>
</comment>
<dbReference type="SMART" id="SM00450">
    <property type="entry name" value="RHOD"/>
    <property type="match status" value="1"/>
</dbReference>
<feature type="region of interest" description="Disordered" evidence="1">
    <location>
        <begin position="25"/>
        <end position="46"/>
    </location>
</feature>
<proteinExistence type="predicted"/>
<dbReference type="OrthoDB" id="6059333at2"/>
<name>A0A2S7ETM8_9XANT</name>
<dbReference type="Pfam" id="PF00581">
    <property type="entry name" value="Rhodanese"/>
    <property type="match status" value="1"/>
</dbReference>
<feature type="domain" description="Rhodanese" evidence="3">
    <location>
        <begin position="64"/>
        <end position="149"/>
    </location>
</feature>
<evidence type="ECO:0000313" key="5">
    <source>
        <dbReference type="Proteomes" id="UP000238261"/>
    </source>
</evidence>
<dbReference type="Gene3D" id="3.40.250.10">
    <property type="entry name" value="Rhodanese-like domain"/>
    <property type="match status" value="1"/>
</dbReference>
<feature type="chain" id="PRO_5015686038" evidence="2">
    <location>
        <begin position="23"/>
        <end position="256"/>
    </location>
</feature>
<keyword evidence="2" id="KW-0732">Signal</keyword>
<dbReference type="EMBL" id="MDEG01000015">
    <property type="protein sequence ID" value="PPU96463.1"/>
    <property type="molecule type" value="Genomic_DNA"/>
</dbReference>
<accession>A0A2S7ETM8</accession>
<dbReference type="Proteomes" id="UP000238261">
    <property type="component" value="Unassembled WGS sequence"/>
</dbReference>
<evidence type="ECO:0000256" key="1">
    <source>
        <dbReference type="SAM" id="MobiDB-lite"/>
    </source>
</evidence>
<dbReference type="CDD" id="cd00158">
    <property type="entry name" value="RHOD"/>
    <property type="match status" value="1"/>
</dbReference>
<evidence type="ECO:0000256" key="2">
    <source>
        <dbReference type="SAM" id="SignalP"/>
    </source>
</evidence>
<gene>
    <name evidence="4" type="ORF">XhyaCFBP1156_15285</name>
</gene>
<dbReference type="PROSITE" id="PS50206">
    <property type="entry name" value="RHODANESE_3"/>
    <property type="match status" value="1"/>
</dbReference>
<keyword evidence="5" id="KW-1185">Reference proteome</keyword>
<sequence length="256" mass="27539">MKRVISLMLVVSLWLATPIAHAQVPQPAQREAPTCHKPRESGGTSSAVTVGAQAQTCLISPAQLKPGLPLVDLRSRQDFAAFHITGATNQQLTQLLNRRPTRMVVYDGGRLSQDGALLCGRLQRFGLNNVRVLEGGIAAWTQFHRDARAMDASRLDDVEVSSALLAGQSPVVALAPGFKRILADLPARPARTATQELVLATNTAEVSARLAQRRGGPTTLYWIGGPEQLQSLLQNLLAQDRKREMGPGDSPTCSAL</sequence>
<organism evidence="4 5">
    <name type="scientific">Xanthomonas hyacinthi</name>
    <dbReference type="NCBI Taxonomy" id="56455"/>
    <lineage>
        <taxon>Bacteria</taxon>
        <taxon>Pseudomonadati</taxon>
        <taxon>Pseudomonadota</taxon>
        <taxon>Gammaproteobacteria</taxon>
        <taxon>Lysobacterales</taxon>
        <taxon>Lysobacteraceae</taxon>
        <taxon>Xanthomonas</taxon>
    </lineage>
</organism>
<dbReference type="InterPro" id="IPR001763">
    <property type="entry name" value="Rhodanese-like_dom"/>
</dbReference>
<feature type="signal peptide" evidence="2">
    <location>
        <begin position="1"/>
        <end position="22"/>
    </location>
</feature>
<dbReference type="SUPFAM" id="SSF52821">
    <property type="entry name" value="Rhodanese/Cell cycle control phosphatase"/>
    <property type="match status" value="1"/>
</dbReference>
<dbReference type="InterPro" id="IPR036873">
    <property type="entry name" value="Rhodanese-like_dom_sf"/>
</dbReference>
<protein>
    <submittedName>
        <fullName evidence="4">Rhodanese-like domain-containing protein</fullName>
    </submittedName>
</protein>
<reference evidence="5" key="1">
    <citation type="submission" date="2016-08" db="EMBL/GenBank/DDBJ databases">
        <authorList>
            <person name="Merda D."/>
            <person name="Briand M."/>
            <person name="Taghouti G."/>
            <person name="Carrere S."/>
            <person name="Gouzy J."/>
            <person name="Portier P."/>
            <person name="Jacques M.-A."/>
            <person name="Fischer-Le Saux M."/>
        </authorList>
    </citation>
    <scope>NUCLEOTIDE SEQUENCE [LARGE SCALE GENOMIC DNA]</scope>
    <source>
        <strain evidence="5">CFBP1156</strain>
    </source>
</reference>